<evidence type="ECO:0000256" key="1">
    <source>
        <dbReference type="ARBA" id="ARBA00022676"/>
    </source>
</evidence>
<protein>
    <submittedName>
        <fullName evidence="3">Heptosyltransferase</fullName>
    </submittedName>
</protein>
<evidence type="ECO:0000313" key="3">
    <source>
        <dbReference type="EMBL" id="VEJ09661.1"/>
    </source>
</evidence>
<keyword evidence="2 3" id="KW-0808">Transferase</keyword>
<reference evidence="3 4" key="1">
    <citation type="submission" date="2018-12" db="EMBL/GenBank/DDBJ databases">
        <authorList>
            <consortium name="Pathogen Informatics"/>
        </authorList>
    </citation>
    <scope>NUCLEOTIDE SEQUENCE [LARGE SCALE GENOMIC DNA]</scope>
    <source>
        <strain evidence="3 4">NCTC12871</strain>
    </source>
</reference>
<dbReference type="InterPro" id="IPR051199">
    <property type="entry name" value="LPS_LOS_Heptosyltrfase"/>
</dbReference>
<dbReference type="GO" id="GO:0009244">
    <property type="term" value="P:lipopolysaccharide core region biosynthetic process"/>
    <property type="evidence" value="ECO:0007669"/>
    <property type="project" value="TreeGrafter"/>
</dbReference>
<dbReference type="PANTHER" id="PTHR30160:SF15">
    <property type="entry name" value="GLYCOSYLTRANSFERASE HI_0523-RELATED"/>
    <property type="match status" value="1"/>
</dbReference>
<dbReference type="Pfam" id="PF01075">
    <property type="entry name" value="Glyco_transf_9"/>
    <property type="match status" value="1"/>
</dbReference>
<name>A0A448TUU9_9PAST</name>
<dbReference type="SUPFAM" id="SSF53756">
    <property type="entry name" value="UDP-Glycosyltransferase/glycogen phosphorylase"/>
    <property type="match status" value="1"/>
</dbReference>
<keyword evidence="4" id="KW-1185">Reference proteome</keyword>
<dbReference type="CDD" id="cd03789">
    <property type="entry name" value="GT9_LPS_heptosyltransferase"/>
    <property type="match status" value="1"/>
</dbReference>
<keyword evidence="1" id="KW-0328">Glycosyltransferase</keyword>
<gene>
    <name evidence="3" type="primary">waaQ</name>
    <name evidence="3" type="ORF">NCTC12871_01138</name>
</gene>
<dbReference type="InterPro" id="IPR002201">
    <property type="entry name" value="Glyco_trans_9"/>
</dbReference>
<dbReference type="GO" id="GO:0008713">
    <property type="term" value="F:ADP-heptose-lipopolysaccharide heptosyltransferase activity"/>
    <property type="evidence" value="ECO:0007669"/>
    <property type="project" value="TreeGrafter"/>
</dbReference>
<dbReference type="KEGG" id="adp:NCTC12871_01138"/>
<dbReference type="RefSeq" id="WP_126599774.1">
    <property type="nucleotide sequence ID" value="NZ_LR134510.1"/>
</dbReference>
<dbReference type="EMBL" id="LR134510">
    <property type="protein sequence ID" value="VEJ09661.1"/>
    <property type="molecule type" value="Genomic_DNA"/>
</dbReference>
<evidence type="ECO:0000313" key="4">
    <source>
        <dbReference type="Proteomes" id="UP000279799"/>
    </source>
</evidence>
<dbReference type="PANTHER" id="PTHR30160">
    <property type="entry name" value="TETRAACYLDISACCHARIDE 4'-KINASE-RELATED"/>
    <property type="match status" value="1"/>
</dbReference>
<organism evidence="3 4">
    <name type="scientific">Actinobacillus delphinicola</name>
    <dbReference type="NCBI Taxonomy" id="51161"/>
    <lineage>
        <taxon>Bacteria</taxon>
        <taxon>Pseudomonadati</taxon>
        <taxon>Pseudomonadota</taxon>
        <taxon>Gammaproteobacteria</taxon>
        <taxon>Pasteurellales</taxon>
        <taxon>Pasteurellaceae</taxon>
        <taxon>Actinobacillus</taxon>
    </lineage>
</organism>
<dbReference type="OrthoDB" id="9797795at2"/>
<dbReference type="GO" id="GO:0005829">
    <property type="term" value="C:cytosol"/>
    <property type="evidence" value="ECO:0007669"/>
    <property type="project" value="TreeGrafter"/>
</dbReference>
<dbReference type="AlphaFoldDB" id="A0A448TUU9"/>
<dbReference type="Proteomes" id="UP000279799">
    <property type="component" value="Chromosome"/>
</dbReference>
<evidence type="ECO:0000256" key="2">
    <source>
        <dbReference type="ARBA" id="ARBA00022679"/>
    </source>
</evidence>
<sequence length="348" mass="39724">MKKLLVIRNDKLGDFMLILPALALLKKAMPELEITALVPEYTAPMAKICPYIDKIILDVPSEDKKAVKALITEIREQQFDATINFYASLHNAKICFLSRIKKRFAPATKIFQLLYNYRIKQRRSHSIKPEYEYNLDLARAFLQEEGIDASQIEVHAPYLFLNPERIEQQRNKLIALSQRILKLDKKWIFVHCGSGGSATNLTLQQYADIIHALLEKFDAQVLLTAGPGELERVERLEKLIHEPQHVVVYESHDGLVDFTYSLACADLFISGSTGPLHISSALNVPTIAFYPARRSATALRWQTVNDERLSFSAPAGKHTEMDLSLISIDEIFPEIMSFVEKQFCRKYD</sequence>
<dbReference type="Gene3D" id="3.40.50.2000">
    <property type="entry name" value="Glycogen Phosphorylase B"/>
    <property type="match status" value="2"/>
</dbReference>
<accession>A0A448TUU9</accession>
<proteinExistence type="predicted"/>